<feature type="coiled-coil region" evidence="1">
    <location>
        <begin position="142"/>
        <end position="253"/>
    </location>
</feature>
<accession>A0A914WS13</accession>
<reference evidence="4" key="1">
    <citation type="submission" date="2022-11" db="UniProtKB">
        <authorList>
            <consortium name="WormBaseParasite"/>
        </authorList>
    </citation>
    <scope>IDENTIFICATION</scope>
</reference>
<dbReference type="SUPFAM" id="SSF57850">
    <property type="entry name" value="RING/U-box"/>
    <property type="match status" value="1"/>
</dbReference>
<feature type="region of interest" description="Disordered" evidence="2">
    <location>
        <begin position="117"/>
        <end position="137"/>
    </location>
</feature>
<dbReference type="Proteomes" id="UP000887566">
    <property type="component" value="Unplaced"/>
</dbReference>
<evidence type="ECO:0000313" key="3">
    <source>
        <dbReference type="Proteomes" id="UP000887566"/>
    </source>
</evidence>
<dbReference type="AlphaFoldDB" id="A0A914WS13"/>
<organism evidence="3 4">
    <name type="scientific">Plectus sambesii</name>
    <dbReference type="NCBI Taxonomy" id="2011161"/>
    <lineage>
        <taxon>Eukaryota</taxon>
        <taxon>Metazoa</taxon>
        <taxon>Ecdysozoa</taxon>
        <taxon>Nematoda</taxon>
        <taxon>Chromadorea</taxon>
        <taxon>Plectida</taxon>
        <taxon>Plectina</taxon>
        <taxon>Plectoidea</taxon>
        <taxon>Plectidae</taxon>
        <taxon>Plectus</taxon>
    </lineage>
</organism>
<evidence type="ECO:0000256" key="1">
    <source>
        <dbReference type="SAM" id="Coils"/>
    </source>
</evidence>
<name>A0A914WS13_9BILA</name>
<keyword evidence="3" id="KW-1185">Reference proteome</keyword>
<dbReference type="Gene3D" id="1.10.287.1490">
    <property type="match status" value="1"/>
</dbReference>
<dbReference type="WBParaSite" id="PSAMB.scaffold4920size13149.g25500.t1">
    <property type="protein sequence ID" value="PSAMB.scaffold4920size13149.g25500.t1"/>
    <property type="gene ID" value="PSAMB.scaffold4920size13149.g25500"/>
</dbReference>
<sequence>MVCSRTGRLWLADQQTVAEIVNSGYTDLLVNRSQLFRFDAQKSLVSALEDINRSPSPLADGDCESGIGDDDDSGKAVLAHALDYLSKRALDDVVGGAFKTPTTSSIVEVRTATVMSGNEQGGVSQHADESSDSDDNAQVDVREQLRSATAKLEEDLVAEKDRITQMKRQYKVELDAVMDEKASLEAKVTELNGKVASAQSKEKEQLKKVAALEKEVKELKERLSKVNGGGSDSAELKRQNDDLREQLRAVELSHNENDRSHRAVISRYSNRAEHAECVNQWLQQSTGTGDCPNCRKPWLSPEDFPSLH</sequence>
<proteinExistence type="predicted"/>
<evidence type="ECO:0000313" key="4">
    <source>
        <dbReference type="WBParaSite" id="PSAMB.scaffold4920size13149.g25500.t1"/>
    </source>
</evidence>
<protein>
    <submittedName>
        <fullName evidence="4">Uncharacterized protein</fullName>
    </submittedName>
</protein>
<keyword evidence="1" id="KW-0175">Coiled coil</keyword>
<feature type="region of interest" description="Disordered" evidence="2">
    <location>
        <begin position="285"/>
        <end position="308"/>
    </location>
</feature>
<evidence type="ECO:0000256" key="2">
    <source>
        <dbReference type="SAM" id="MobiDB-lite"/>
    </source>
</evidence>